<sequence>MFALYNLTDDLGKGLGPAMSALILGLTPGDRSLGLSISVLFWIPCALSWLIVLKNFEKDEKDVHEYLVLEAEKIKG</sequence>
<evidence type="ECO:0008006" key="4">
    <source>
        <dbReference type="Google" id="ProtNLM"/>
    </source>
</evidence>
<keyword evidence="1" id="KW-1133">Transmembrane helix</keyword>
<dbReference type="AlphaFoldDB" id="M3G441"/>
<gene>
    <name evidence="2" type="ORF">LEP1GSC150_1963</name>
</gene>
<accession>M3G441</accession>
<evidence type="ECO:0000313" key="2">
    <source>
        <dbReference type="EMBL" id="EMG20000.1"/>
    </source>
</evidence>
<keyword evidence="1" id="KW-0472">Membrane</keyword>
<evidence type="ECO:0000313" key="3">
    <source>
        <dbReference type="Proteomes" id="UP000011778"/>
    </source>
</evidence>
<feature type="transmembrane region" description="Helical" evidence="1">
    <location>
        <begin position="33"/>
        <end position="53"/>
    </location>
</feature>
<organism evidence="2 3">
    <name type="scientific">Leptospira interrogans serovar Copenhageni str. LT2050</name>
    <dbReference type="NCBI Taxonomy" id="1001598"/>
    <lineage>
        <taxon>Bacteria</taxon>
        <taxon>Pseudomonadati</taxon>
        <taxon>Spirochaetota</taxon>
        <taxon>Spirochaetia</taxon>
        <taxon>Leptospirales</taxon>
        <taxon>Leptospiraceae</taxon>
        <taxon>Leptospira</taxon>
    </lineage>
</organism>
<protein>
    <recommendedName>
        <fullName evidence="4">Transporter, major facilitator domain protein</fullName>
    </recommendedName>
</protein>
<proteinExistence type="predicted"/>
<name>M3G441_LEPIT</name>
<keyword evidence="1" id="KW-0812">Transmembrane</keyword>
<dbReference type="Proteomes" id="UP000011778">
    <property type="component" value="Unassembled WGS sequence"/>
</dbReference>
<comment type="caution">
    <text evidence="2">The sequence shown here is derived from an EMBL/GenBank/DDBJ whole genome shotgun (WGS) entry which is preliminary data.</text>
</comment>
<dbReference type="EMBL" id="AFMD02000458">
    <property type="protein sequence ID" value="EMG20000.1"/>
    <property type="molecule type" value="Genomic_DNA"/>
</dbReference>
<reference evidence="2 3" key="1">
    <citation type="submission" date="2013-02" db="EMBL/GenBank/DDBJ databases">
        <authorList>
            <person name="Harkins D.M."/>
            <person name="Durkin A.S."/>
            <person name="Brinkac L.M."/>
            <person name="Haft D.H."/>
            <person name="Selengut J.D."/>
            <person name="Sanka R."/>
            <person name="DePew J."/>
            <person name="Purushe J."/>
            <person name="Tulsiani S.M."/>
            <person name="Graham G.C."/>
            <person name="Burns M.-A."/>
            <person name="Dohnt M.F."/>
            <person name="Smythe L.D."/>
            <person name="McKay D.B."/>
            <person name="Craig S.B."/>
            <person name="Vinetz J.M."/>
            <person name="Sutton G.G."/>
            <person name="Nierman W.C."/>
            <person name="Fouts D.E."/>
        </authorList>
    </citation>
    <scope>NUCLEOTIDE SEQUENCE [LARGE SCALE GENOMIC DNA]</scope>
    <source>
        <strain evidence="2 3">LT2050</strain>
    </source>
</reference>
<evidence type="ECO:0000256" key="1">
    <source>
        <dbReference type="SAM" id="Phobius"/>
    </source>
</evidence>